<feature type="transmembrane region" description="Helical" evidence="1">
    <location>
        <begin position="43"/>
        <end position="60"/>
    </location>
</feature>
<comment type="caution">
    <text evidence="2">The sequence shown here is derived from an EMBL/GenBank/DDBJ whole genome shotgun (WGS) entry which is preliminary data.</text>
</comment>
<keyword evidence="3" id="KW-1185">Reference proteome</keyword>
<evidence type="ECO:0000313" key="2">
    <source>
        <dbReference type="EMBL" id="ESS58679.1"/>
    </source>
</evidence>
<keyword evidence="1" id="KW-1133">Transmembrane helix</keyword>
<evidence type="ECO:0000256" key="1">
    <source>
        <dbReference type="SAM" id="Phobius"/>
    </source>
</evidence>
<name>A0ABN0Q955_ENTCL</name>
<keyword evidence="1" id="KW-0812">Transmembrane</keyword>
<keyword evidence="1" id="KW-0472">Membrane</keyword>
<reference evidence="2 3" key="1">
    <citation type="journal article" date="2014" name="Genome Announc.">
        <title>Draft Genome Sequence of Enterobacter cloacae Strain S611.</title>
        <authorList>
            <person name="Wang D."/>
            <person name="Han C.S."/>
            <person name="Dichosa A.E."/>
            <person name="Gleasner C.D."/>
            <person name="Johnson S.L."/>
            <person name="Daligault H.E."/>
            <person name="Davenport K.W."/>
            <person name="Li P.E."/>
            <person name="Pierson E.A."/>
            <person name="Pierson L.S.III."/>
        </authorList>
    </citation>
    <scope>NUCLEOTIDE SEQUENCE [LARGE SCALE GENOMIC DNA]</scope>
    <source>
        <strain evidence="2 3">S611</strain>
    </source>
</reference>
<dbReference type="Proteomes" id="UP000017834">
    <property type="component" value="Unassembled WGS sequence"/>
</dbReference>
<evidence type="ECO:0000313" key="3">
    <source>
        <dbReference type="Proteomes" id="UP000017834"/>
    </source>
</evidence>
<dbReference type="EMBL" id="AXOM01000042">
    <property type="protein sequence ID" value="ESS58679.1"/>
    <property type="molecule type" value="Genomic_DNA"/>
</dbReference>
<proteinExistence type="predicted"/>
<feature type="transmembrane region" description="Helical" evidence="1">
    <location>
        <begin position="20"/>
        <end position="37"/>
    </location>
</feature>
<organism evidence="2 3">
    <name type="scientific">Enterobacter cloacae S611</name>
    <dbReference type="NCBI Taxonomy" id="1399146"/>
    <lineage>
        <taxon>Bacteria</taxon>
        <taxon>Pseudomonadati</taxon>
        <taxon>Pseudomonadota</taxon>
        <taxon>Gammaproteobacteria</taxon>
        <taxon>Enterobacterales</taxon>
        <taxon>Enterobacteriaceae</taxon>
        <taxon>Enterobacter</taxon>
        <taxon>Enterobacter cloacae complex</taxon>
    </lineage>
</organism>
<gene>
    <name evidence="2" type="ORF">EDP2_3294</name>
</gene>
<protein>
    <submittedName>
        <fullName evidence="2">Membrane protein</fullName>
    </submittedName>
</protein>
<feature type="transmembrane region" description="Helical" evidence="1">
    <location>
        <begin position="98"/>
        <end position="117"/>
    </location>
</feature>
<accession>A0ABN0Q955</accession>
<sequence length="125" mass="14035">MTGRIFLPSAEARLTRGPYILAYVLLHLIYFVIAFNLDEFPILLLLCMLIYTYLKVNINAQRGRDSGLKGRYVVLPSVLIYLGCGVLGFFFGADCASIGVRINISFDMLVFFVFLLAPTQLKTTN</sequence>
<feature type="transmembrane region" description="Helical" evidence="1">
    <location>
        <begin position="72"/>
        <end position="92"/>
    </location>
</feature>